<dbReference type="Gene3D" id="2.60.120.1440">
    <property type="match status" value="1"/>
</dbReference>
<proteinExistence type="predicted"/>
<gene>
    <name evidence="4" type="ORF">D8I35_16410</name>
</gene>
<comment type="caution">
    <text evidence="4">The sequence shown here is derived from an EMBL/GenBank/DDBJ whole genome shotgun (WGS) entry which is preliminary data.</text>
</comment>
<dbReference type="Pfam" id="PF04773">
    <property type="entry name" value="FecR"/>
    <property type="match status" value="1"/>
</dbReference>
<dbReference type="Proteomes" id="UP000278006">
    <property type="component" value="Unassembled WGS sequence"/>
</dbReference>
<keyword evidence="1" id="KW-1133">Transmembrane helix</keyword>
<name>A0A3M6QKK4_9BURK</name>
<evidence type="ECO:0000313" key="5">
    <source>
        <dbReference type="Proteomes" id="UP000278006"/>
    </source>
</evidence>
<evidence type="ECO:0000256" key="1">
    <source>
        <dbReference type="SAM" id="Phobius"/>
    </source>
</evidence>
<feature type="domain" description="FecR protein" evidence="2">
    <location>
        <begin position="128"/>
        <end position="219"/>
    </location>
</feature>
<dbReference type="InterPro" id="IPR012373">
    <property type="entry name" value="Ferrdict_sens_TM"/>
</dbReference>
<reference evidence="4 5" key="1">
    <citation type="submission" date="2018-10" db="EMBL/GenBank/DDBJ databases">
        <title>Draft genome of Cortibacter populi DSM10536.</title>
        <authorList>
            <person name="Bernier A.-M."/>
            <person name="Bernard K."/>
        </authorList>
    </citation>
    <scope>NUCLEOTIDE SEQUENCE [LARGE SCALE GENOMIC DNA]</scope>
    <source>
        <strain evidence="4 5">DSM 105136</strain>
    </source>
</reference>
<dbReference type="PIRSF" id="PIRSF018266">
    <property type="entry name" value="FecR"/>
    <property type="match status" value="1"/>
</dbReference>
<feature type="domain" description="FecR N-terminal" evidence="3">
    <location>
        <begin position="18"/>
        <end position="59"/>
    </location>
</feature>
<evidence type="ECO:0000313" key="4">
    <source>
        <dbReference type="EMBL" id="RMX03465.1"/>
    </source>
</evidence>
<accession>A0A3M6QKK4</accession>
<evidence type="ECO:0000259" key="2">
    <source>
        <dbReference type="Pfam" id="PF04773"/>
    </source>
</evidence>
<dbReference type="Pfam" id="PF16220">
    <property type="entry name" value="DUF4880"/>
    <property type="match status" value="1"/>
</dbReference>
<feature type="transmembrane region" description="Helical" evidence="1">
    <location>
        <begin position="96"/>
        <end position="114"/>
    </location>
</feature>
<sequence>MARGTPGRIAMNSSKVHREAAQWFAHMQNVAQDDVSERARFERWLLAHPMHTAAYQRLALIWEDFDSPQRLASLASAAAYGQGVARRSRRKAIKGGLVGAVAVLGVGTVGWRVLQHGGAPDYHATLHVPAGQAASVHTLPDGSRVTLGAATRLSIRYERDARIIELHQGVAAFEVQADALRPFVVNGEYTRVTVLGTYFVVDRLTDTLTRVSVERGRVRVARMRPWFGKRFWQEREHWILGAGEVIDVREQGGERQDIPATDGFAWQRNALVFSGATLQELATRLSRYSRRPVLAPQERRGNGPVPRIVAVVQFGDIEQFIDRLPALAAVDVEQDDAAVYLYPR</sequence>
<dbReference type="OrthoDB" id="1100567at2"/>
<keyword evidence="5" id="KW-1185">Reference proteome</keyword>
<dbReference type="EMBL" id="RDQO01000006">
    <property type="protein sequence ID" value="RMX03465.1"/>
    <property type="molecule type" value="Genomic_DNA"/>
</dbReference>
<dbReference type="AlphaFoldDB" id="A0A3M6QKK4"/>
<dbReference type="PANTHER" id="PTHR30273">
    <property type="entry name" value="PERIPLASMIC SIGNAL SENSOR AND SIGMA FACTOR ACTIVATOR FECR-RELATED"/>
    <property type="match status" value="1"/>
</dbReference>
<evidence type="ECO:0000259" key="3">
    <source>
        <dbReference type="Pfam" id="PF16220"/>
    </source>
</evidence>
<dbReference type="GO" id="GO:0016989">
    <property type="term" value="F:sigma factor antagonist activity"/>
    <property type="evidence" value="ECO:0007669"/>
    <property type="project" value="TreeGrafter"/>
</dbReference>
<organism evidence="4 5">
    <name type="scientific">Corticibacter populi</name>
    <dbReference type="NCBI Taxonomy" id="1550736"/>
    <lineage>
        <taxon>Bacteria</taxon>
        <taxon>Pseudomonadati</taxon>
        <taxon>Pseudomonadota</taxon>
        <taxon>Betaproteobacteria</taxon>
        <taxon>Burkholderiales</taxon>
        <taxon>Comamonadaceae</taxon>
        <taxon>Corticibacter</taxon>
    </lineage>
</organism>
<dbReference type="InterPro" id="IPR006860">
    <property type="entry name" value="FecR"/>
</dbReference>
<keyword evidence="1" id="KW-0812">Transmembrane</keyword>
<keyword evidence="1" id="KW-0472">Membrane</keyword>
<protein>
    <submittedName>
        <fullName evidence="4">DUF4880 domain-containing protein</fullName>
    </submittedName>
</protein>
<dbReference type="PANTHER" id="PTHR30273:SF2">
    <property type="entry name" value="PROTEIN FECR"/>
    <property type="match status" value="1"/>
</dbReference>
<dbReference type="InterPro" id="IPR032623">
    <property type="entry name" value="FecR_N"/>
</dbReference>